<comment type="caution">
    <text evidence="1">The sequence shown here is derived from an EMBL/GenBank/DDBJ whole genome shotgun (WGS) entry which is preliminary data.</text>
</comment>
<name>A0ABD0J9N4_9CAEN</name>
<gene>
    <name evidence="1" type="ORF">BaRGS_00037146</name>
</gene>
<keyword evidence="2" id="KW-1185">Reference proteome</keyword>
<evidence type="ECO:0000313" key="1">
    <source>
        <dbReference type="EMBL" id="KAK7466781.1"/>
    </source>
</evidence>
<dbReference type="EMBL" id="JACVVK020000546">
    <property type="protein sequence ID" value="KAK7466781.1"/>
    <property type="molecule type" value="Genomic_DNA"/>
</dbReference>
<accession>A0ABD0J9N4</accession>
<sequence length="105" mass="11151">VWKRPQFQSDLTGLPTSTRALKNGRAHPVVSDCLVCYDLKSTLTACDKGGARSPGLSGCGNGSVSAKVRLLSPRGISVYMLVYLTCSRRFLIKVTDGAVSFSVGV</sequence>
<protein>
    <submittedName>
        <fullName evidence="1">Uncharacterized protein</fullName>
    </submittedName>
</protein>
<organism evidence="1 2">
    <name type="scientific">Batillaria attramentaria</name>
    <dbReference type="NCBI Taxonomy" id="370345"/>
    <lineage>
        <taxon>Eukaryota</taxon>
        <taxon>Metazoa</taxon>
        <taxon>Spiralia</taxon>
        <taxon>Lophotrochozoa</taxon>
        <taxon>Mollusca</taxon>
        <taxon>Gastropoda</taxon>
        <taxon>Caenogastropoda</taxon>
        <taxon>Sorbeoconcha</taxon>
        <taxon>Cerithioidea</taxon>
        <taxon>Batillariidae</taxon>
        <taxon>Batillaria</taxon>
    </lineage>
</organism>
<dbReference type="AlphaFoldDB" id="A0ABD0J9N4"/>
<dbReference type="Proteomes" id="UP001519460">
    <property type="component" value="Unassembled WGS sequence"/>
</dbReference>
<proteinExistence type="predicted"/>
<reference evidence="1 2" key="1">
    <citation type="journal article" date="2023" name="Sci. Data">
        <title>Genome assembly of the Korean intertidal mud-creeper Batillaria attramentaria.</title>
        <authorList>
            <person name="Patra A.K."/>
            <person name="Ho P.T."/>
            <person name="Jun S."/>
            <person name="Lee S.J."/>
            <person name="Kim Y."/>
            <person name="Won Y.J."/>
        </authorList>
    </citation>
    <scope>NUCLEOTIDE SEQUENCE [LARGE SCALE GENOMIC DNA]</scope>
    <source>
        <strain evidence="1">Wonlab-2016</strain>
    </source>
</reference>
<evidence type="ECO:0000313" key="2">
    <source>
        <dbReference type="Proteomes" id="UP001519460"/>
    </source>
</evidence>
<feature type="non-terminal residue" evidence="1">
    <location>
        <position position="1"/>
    </location>
</feature>